<gene>
    <name evidence="2" type="ORF">LEL_04493</name>
</gene>
<keyword evidence="3" id="KW-1185">Reference proteome</keyword>
<name>A0A168HEH0_CORDF</name>
<dbReference type="Proteomes" id="UP000076881">
    <property type="component" value="Unassembled WGS sequence"/>
</dbReference>
<organism evidence="2 3">
    <name type="scientific">Akanthomyces lecanii RCEF 1005</name>
    <dbReference type="NCBI Taxonomy" id="1081108"/>
    <lineage>
        <taxon>Eukaryota</taxon>
        <taxon>Fungi</taxon>
        <taxon>Dikarya</taxon>
        <taxon>Ascomycota</taxon>
        <taxon>Pezizomycotina</taxon>
        <taxon>Sordariomycetes</taxon>
        <taxon>Hypocreomycetidae</taxon>
        <taxon>Hypocreales</taxon>
        <taxon>Cordycipitaceae</taxon>
        <taxon>Akanthomyces</taxon>
        <taxon>Cordyceps confragosa</taxon>
    </lineage>
</organism>
<comment type="caution">
    <text evidence="2">The sequence shown here is derived from an EMBL/GenBank/DDBJ whole genome shotgun (WGS) entry which is preliminary data.</text>
</comment>
<feature type="compositionally biased region" description="Acidic residues" evidence="1">
    <location>
        <begin position="79"/>
        <end position="89"/>
    </location>
</feature>
<sequence length="89" mass="9696">MSDERSSGEPAAENADYVTKGQESIPVQNDDAPVEDPIDEAEADTDKQLEQDDEEAISESNILDERTRGAKPNAGSYEEPSDTVPELEN</sequence>
<dbReference type="OrthoDB" id="4357148at2759"/>
<reference evidence="2 3" key="1">
    <citation type="journal article" date="2016" name="Genome Biol. Evol.">
        <title>Divergent and convergent evolution of fungal pathogenicity.</title>
        <authorList>
            <person name="Shang Y."/>
            <person name="Xiao G."/>
            <person name="Zheng P."/>
            <person name="Cen K."/>
            <person name="Zhan S."/>
            <person name="Wang C."/>
        </authorList>
    </citation>
    <scope>NUCLEOTIDE SEQUENCE [LARGE SCALE GENOMIC DNA]</scope>
    <source>
        <strain evidence="2 3">RCEF 1005</strain>
    </source>
</reference>
<feature type="compositionally biased region" description="Acidic residues" evidence="1">
    <location>
        <begin position="32"/>
        <end position="43"/>
    </location>
</feature>
<proteinExistence type="predicted"/>
<evidence type="ECO:0000313" key="3">
    <source>
        <dbReference type="Proteomes" id="UP000076881"/>
    </source>
</evidence>
<evidence type="ECO:0000313" key="2">
    <source>
        <dbReference type="EMBL" id="OAA77670.1"/>
    </source>
</evidence>
<dbReference type="EMBL" id="AZHF01000003">
    <property type="protein sequence ID" value="OAA77670.1"/>
    <property type="molecule type" value="Genomic_DNA"/>
</dbReference>
<dbReference type="AlphaFoldDB" id="A0A168HEH0"/>
<protein>
    <submittedName>
        <fullName evidence="2">Uncharacterized protein</fullName>
    </submittedName>
</protein>
<evidence type="ECO:0000256" key="1">
    <source>
        <dbReference type="SAM" id="MobiDB-lite"/>
    </source>
</evidence>
<accession>A0A168HEH0</accession>
<feature type="region of interest" description="Disordered" evidence="1">
    <location>
        <begin position="1"/>
        <end position="89"/>
    </location>
</feature>